<dbReference type="InterPro" id="IPR036457">
    <property type="entry name" value="PPM-type-like_dom_sf"/>
</dbReference>
<dbReference type="GO" id="GO:0004722">
    <property type="term" value="F:protein serine/threonine phosphatase activity"/>
    <property type="evidence" value="ECO:0000318"/>
    <property type="project" value="GO_Central"/>
</dbReference>
<organism evidence="3 4">
    <name type="scientific">Populus trichocarpa</name>
    <name type="common">Western balsam poplar</name>
    <name type="synonym">Populus balsamifera subsp. trichocarpa</name>
    <dbReference type="NCBI Taxonomy" id="3694"/>
    <lineage>
        <taxon>Eukaryota</taxon>
        <taxon>Viridiplantae</taxon>
        <taxon>Streptophyta</taxon>
        <taxon>Embryophyta</taxon>
        <taxon>Tracheophyta</taxon>
        <taxon>Spermatophyta</taxon>
        <taxon>Magnoliopsida</taxon>
        <taxon>eudicotyledons</taxon>
        <taxon>Gunneridae</taxon>
        <taxon>Pentapetalae</taxon>
        <taxon>rosids</taxon>
        <taxon>fabids</taxon>
        <taxon>Malpighiales</taxon>
        <taxon>Salicaceae</taxon>
        <taxon>Saliceae</taxon>
        <taxon>Populus</taxon>
    </lineage>
</organism>
<dbReference type="GO" id="GO:0046872">
    <property type="term" value="F:metal ion binding"/>
    <property type="evidence" value="ECO:0007669"/>
    <property type="project" value="UniProtKB-UniRule"/>
</dbReference>
<dbReference type="PROSITE" id="PS51746">
    <property type="entry name" value="PPM_2"/>
    <property type="match status" value="1"/>
</dbReference>
<evidence type="ECO:0000259" key="2">
    <source>
        <dbReference type="PROSITE" id="PS51746"/>
    </source>
</evidence>
<dbReference type="EMBL" id="CM009298">
    <property type="protein sequence ID" value="PNT19121.1"/>
    <property type="molecule type" value="Genomic_DNA"/>
</dbReference>
<dbReference type="EC" id="3.1.3.16" evidence="1"/>
<comment type="catalytic activity">
    <reaction evidence="1">
        <text>O-phospho-L-seryl-[protein] + H2O = L-seryl-[protein] + phosphate</text>
        <dbReference type="Rhea" id="RHEA:20629"/>
        <dbReference type="Rhea" id="RHEA-COMP:9863"/>
        <dbReference type="Rhea" id="RHEA-COMP:11604"/>
        <dbReference type="ChEBI" id="CHEBI:15377"/>
        <dbReference type="ChEBI" id="CHEBI:29999"/>
        <dbReference type="ChEBI" id="CHEBI:43474"/>
        <dbReference type="ChEBI" id="CHEBI:83421"/>
        <dbReference type="EC" id="3.1.3.16"/>
    </reaction>
</comment>
<comment type="similarity">
    <text evidence="1">Belongs to the PP2C family.</text>
</comment>
<comment type="cofactor">
    <cofactor evidence="1">
        <name>Mn(2+)</name>
        <dbReference type="ChEBI" id="CHEBI:29035"/>
    </cofactor>
</comment>
<comment type="catalytic activity">
    <reaction evidence="1">
        <text>O-phospho-L-threonyl-[protein] + H2O = L-threonyl-[protein] + phosphate</text>
        <dbReference type="Rhea" id="RHEA:47004"/>
        <dbReference type="Rhea" id="RHEA-COMP:11060"/>
        <dbReference type="Rhea" id="RHEA-COMP:11605"/>
        <dbReference type="ChEBI" id="CHEBI:15377"/>
        <dbReference type="ChEBI" id="CHEBI:30013"/>
        <dbReference type="ChEBI" id="CHEBI:43474"/>
        <dbReference type="ChEBI" id="CHEBI:61977"/>
        <dbReference type="EC" id="3.1.3.16"/>
    </reaction>
</comment>
<evidence type="ECO:0000256" key="1">
    <source>
        <dbReference type="RuleBase" id="RU366020"/>
    </source>
</evidence>
<gene>
    <name evidence="3" type="ORF">POPTR_009G021300</name>
</gene>
<evidence type="ECO:0000313" key="3">
    <source>
        <dbReference type="EMBL" id="PNT19121.1"/>
    </source>
</evidence>
<dbReference type="InterPro" id="IPR039123">
    <property type="entry name" value="PPTC7"/>
</dbReference>
<keyword evidence="1" id="KW-0378">Hydrolase</keyword>
<feature type="domain" description="PPM-type phosphatase" evidence="2">
    <location>
        <begin position="129"/>
        <end position="376"/>
    </location>
</feature>
<dbReference type="AlphaFoldDB" id="A0A2K1Z1G6"/>
<evidence type="ECO:0000313" key="4">
    <source>
        <dbReference type="Proteomes" id="UP000006729"/>
    </source>
</evidence>
<proteinExistence type="inferred from homology"/>
<dbReference type="SUPFAM" id="SSF81606">
    <property type="entry name" value="PP2C-like"/>
    <property type="match status" value="1"/>
</dbReference>
<dbReference type="InterPro" id="IPR001932">
    <property type="entry name" value="PPM-type_phosphatase-like_dom"/>
</dbReference>
<keyword evidence="1" id="KW-0479">Metal-binding</keyword>
<dbReference type="PANTHER" id="PTHR12320">
    <property type="entry name" value="PROTEIN PHOSPHATASE 2C"/>
    <property type="match status" value="1"/>
</dbReference>
<dbReference type="InParanoid" id="A0A2K1Z1G6"/>
<comment type="cofactor">
    <cofactor evidence="1">
        <name>Mg(2+)</name>
        <dbReference type="ChEBI" id="CHEBI:18420"/>
    </cofactor>
</comment>
<dbReference type="SMART" id="SM00332">
    <property type="entry name" value="PP2Cc"/>
    <property type="match status" value="1"/>
</dbReference>
<keyword evidence="1" id="KW-0464">Manganese</keyword>
<protein>
    <recommendedName>
        <fullName evidence="1">Protein phosphatase</fullName>
        <ecNumber evidence="1">3.1.3.16</ecNumber>
    </recommendedName>
</protein>
<keyword evidence="1" id="KW-0460">Magnesium</keyword>
<accession>A0A2K1Z1G6</accession>
<dbReference type="Proteomes" id="UP000006729">
    <property type="component" value="Chromosome 9"/>
</dbReference>
<name>A0A2K1Z1G6_POPTR</name>
<keyword evidence="1" id="KW-0904">Protein phosphatase</keyword>
<dbReference type="Gene3D" id="3.60.40.10">
    <property type="entry name" value="PPM-type phosphatase domain"/>
    <property type="match status" value="1"/>
</dbReference>
<reference evidence="3 4" key="1">
    <citation type="journal article" date="2006" name="Science">
        <title>The genome of black cottonwood, Populus trichocarpa (Torr. &amp; Gray).</title>
        <authorList>
            <person name="Tuskan G.A."/>
            <person name="Difazio S."/>
            <person name="Jansson S."/>
            <person name="Bohlmann J."/>
            <person name="Grigoriev I."/>
            <person name="Hellsten U."/>
            <person name="Putnam N."/>
            <person name="Ralph S."/>
            <person name="Rombauts S."/>
            <person name="Salamov A."/>
            <person name="Schein J."/>
            <person name="Sterck L."/>
            <person name="Aerts A."/>
            <person name="Bhalerao R.R."/>
            <person name="Bhalerao R.P."/>
            <person name="Blaudez D."/>
            <person name="Boerjan W."/>
            <person name="Brun A."/>
            <person name="Brunner A."/>
            <person name="Busov V."/>
            <person name="Campbell M."/>
            <person name="Carlson J."/>
            <person name="Chalot M."/>
            <person name="Chapman J."/>
            <person name="Chen G.L."/>
            <person name="Cooper D."/>
            <person name="Coutinho P.M."/>
            <person name="Couturier J."/>
            <person name="Covert S."/>
            <person name="Cronk Q."/>
            <person name="Cunningham R."/>
            <person name="Davis J."/>
            <person name="Degroeve S."/>
            <person name="Dejardin A."/>
            <person name="Depamphilis C."/>
            <person name="Detter J."/>
            <person name="Dirks B."/>
            <person name="Dubchak I."/>
            <person name="Duplessis S."/>
            <person name="Ehlting J."/>
            <person name="Ellis B."/>
            <person name="Gendler K."/>
            <person name="Goodstein D."/>
            <person name="Gribskov M."/>
            <person name="Grimwood J."/>
            <person name="Groover A."/>
            <person name="Gunter L."/>
            <person name="Hamberger B."/>
            <person name="Heinze B."/>
            <person name="Helariutta Y."/>
            <person name="Henrissat B."/>
            <person name="Holligan D."/>
            <person name="Holt R."/>
            <person name="Huang W."/>
            <person name="Islam-Faridi N."/>
            <person name="Jones S."/>
            <person name="Jones-Rhoades M."/>
            <person name="Jorgensen R."/>
            <person name="Joshi C."/>
            <person name="Kangasjarvi J."/>
            <person name="Karlsson J."/>
            <person name="Kelleher C."/>
            <person name="Kirkpatrick R."/>
            <person name="Kirst M."/>
            <person name="Kohler A."/>
            <person name="Kalluri U."/>
            <person name="Larimer F."/>
            <person name="Leebens-Mack J."/>
            <person name="Leple J.C."/>
            <person name="Locascio P."/>
            <person name="Lou Y."/>
            <person name="Lucas S."/>
            <person name="Martin F."/>
            <person name="Montanini B."/>
            <person name="Napoli C."/>
            <person name="Nelson D.R."/>
            <person name="Nelson C."/>
            <person name="Nieminen K."/>
            <person name="Nilsson O."/>
            <person name="Pereda V."/>
            <person name="Peter G."/>
            <person name="Philippe R."/>
            <person name="Pilate G."/>
            <person name="Poliakov A."/>
            <person name="Razumovskaya J."/>
            <person name="Richardson P."/>
            <person name="Rinaldi C."/>
            <person name="Ritland K."/>
            <person name="Rouze P."/>
            <person name="Ryaboy D."/>
            <person name="Schmutz J."/>
            <person name="Schrader J."/>
            <person name="Segerman B."/>
            <person name="Shin H."/>
            <person name="Siddiqui A."/>
            <person name="Sterky F."/>
            <person name="Terry A."/>
            <person name="Tsai C.J."/>
            <person name="Uberbacher E."/>
            <person name="Unneberg P."/>
            <person name="Vahala J."/>
            <person name="Wall K."/>
            <person name="Wessler S."/>
            <person name="Yang G."/>
            <person name="Yin T."/>
            <person name="Douglas C."/>
            <person name="Marra M."/>
            <person name="Sandberg G."/>
            <person name="Van de Peer Y."/>
            <person name="Rokhsar D."/>
        </authorList>
    </citation>
    <scope>NUCLEOTIDE SEQUENCE [LARGE SCALE GENOMIC DNA]</scope>
    <source>
        <strain evidence="4">cv. Nisqually</strain>
    </source>
</reference>
<dbReference type="PANTHER" id="PTHR12320:SF14">
    <property type="entry name" value="PROTEIN PHOSPHATASE"/>
    <property type="match status" value="1"/>
</dbReference>
<sequence>MTLCSDLSLETKGQRRVASVFGKLNFCIPKKSFHQSKQTIGMADGVSGESEESIAVYPGIYPRKLMPYCIGMADGVSGESEESSAIDSGIYAIKLMPCCAANRMIDVKYEAARDVNEEATSEFDNLKLVSGCFYLPKKSESRPLGQDAHFHFQTKRTIGVADGVTGRSERSVAIDSGIYARELMSNCVAKLGRKPNGAAVNPKRVLKTAHFKTVSKGSSTACVVSLNGTRLCYANVGDSGFLVFRSNRCVYTSTIKQRRFNHPYQLNNSGRRIIEFDDIADEGEFEVEAGDVVVLGTDGLLDNLFAHEIEDILEKQISCETPHMHPQQIAVAIGVAAEANSRNDLYKSPFSMAAGLAGFECVGGKYDDITVIVARIESSH</sequence>
<keyword evidence="4" id="KW-1185">Reference proteome</keyword>